<evidence type="ECO:0000256" key="3">
    <source>
        <dbReference type="ARBA" id="ARBA00022475"/>
    </source>
</evidence>
<dbReference type="SMART" id="SM01100">
    <property type="entry name" value="CRAL_TRIO_N"/>
    <property type="match status" value="1"/>
</dbReference>
<dbReference type="InterPro" id="IPR011074">
    <property type="entry name" value="CRAL/TRIO_N_dom"/>
</dbReference>
<evidence type="ECO:0000256" key="4">
    <source>
        <dbReference type="ARBA" id="ARBA00022927"/>
    </source>
</evidence>
<evidence type="ECO:0000256" key="2">
    <source>
        <dbReference type="ARBA" id="ARBA00004395"/>
    </source>
</evidence>
<dbReference type="InterPro" id="IPR036273">
    <property type="entry name" value="CRAL/TRIO_N_dom_sf"/>
</dbReference>
<dbReference type="PROSITE" id="PS50191">
    <property type="entry name" value="CRAL_TRIO"/>
    <property type="match status" value="1"/>
</dbReference>
<dbReference type="Proteomes" id="UP001345219">
    <property type="component" value="Chromosome 19"/>
</dbReference>
<evidence type="ECO:0000256" key="1">
    <source>
        <dbReference type="ARBA" id="ARBA00004202"/>
    </source>
</evidence>
<evidence type="ECO:0000313" key="10">
    <source>
        <dbReference type="EMBL" id="KAK4740812.1"/>
    </source>
</evidence>
<comment type="subcellular location">
    <subcellularLocation>
        <location evidence="1">Cell membrane</location>
        <topology evidence="1">Peripheral membrane protein</topology>
    </subcellularLocation>
    <subcellularLocation>
        <location evidence="2">Golgi apparatus membrane</location>
        <topology evidence="2">Peripheral membrane protein</topology>
    </subcellularLocation>
</comment>
<evidence type="ECO:0000256" key="6">
    <source>
        <dbReference type="ARBA" id="ARBA00038020"/>
    </source>
</evidence>
<dbReference type="PANTHER" id="PTHR45657:SF50">
    <property type="entry name" value="PHOSPHATIDYLINOSITOL_PHOSPHATIDYLCHOLINE TRANSFER PROTEIN SFH11"/>
    <property type="match status" value="1"/>
</dbReference>
<dbReference type="PROSITE" id="PS51257">
    <property type="entry name" value="PROKAR_LIPOPROTEIN"/>
    <property type="match status" value="1"/>
</dbReference>
<dbReference type="Gene3D" id="1.10.8.20">
    <property type="entry name" value="N-terminal domain of phosphatidylinositol transfer protein sec14p"/>
    <property type="match status" value="1"/>
</dbReference>
<feature type="coiled-coil region" evidence="7">
    <location>
        <begin position="448"/>
        <end position="502"/>
    </location>
</feature>
<keyword evidence="5" id="KW-0333">Golgi apparatus</keyword>
<comment type="similarity">
    <text evidence="6">Belongs to the SFH family.</text>
</comment>
<comment type="caution">
    <text evidence="10">The sequence shown here is derived from an EMBL/GenBank/DDBJ whole genome shotgun (WGS) entry which is preliminary data.</text>
</comment>
<accession>A0AAN7JFE6</accession>
<organism evidence="10 11">
    <name type="scientific">Trapa incisa</name>
    <dbReference type="NCBI Taxonomy" id="236973"/>
    <lineage>
        <taxon>Eukaryota</taxon>
        <taxon>Viridiplantae</taxon>
        <taxon>Streptophyta</taxon>
        <taxon>Embryophyta</taxon>
        <taxon>Tracheophyta</taxon>
        <taxon>Spermatophyta</taxon>
        <taxon>Magnoliopsida</taxon>
        <taxon>eudicotyledons</taxon>
        <taxon>Gunneridae</taxon>
        <taxon>Pentapetalae</taxon>
        <taxon>rosids</taxon>
        <taxon>malvids</taxon>
        <taxon>Myrtales</taxon>
        <taxon>Lythraceae</taxon>
        <taxon>Trapa</taxon>
    </lineage>
</organism>
<reference evidence="10 11" key="1">
    <citation type="journal article" date="2023" name="Hortic Res">
        <title>Pangenome of water caltrop reveals structural variations and asymmetric subgenome divergence after allopolyploidization.</title>
        <authorList>
            <person name="Zhang X."/>
            <person name="Chen Y."/>
            <person name="Wang L."/>
            <person name="Yuan Y."/>
            <person name="Fang M."/>
            <person name="Shi L."/>
            <person name="Lu R."/>
            <person name="Comes H.P."/>
            <person name="Ma Y."/>
            <person name="Chen Y."/>
            <person name="Huang G."/>
            <person name="Zhou Y."/>
            <person name="Zheng Z."/>
            <person name="Qiu Y."/>
        </authorList>
    </citation>
    <scope>NUCLEOTIDE SEQUENCE [LARGE SCALE GENOMIC DNA]</scope>
    <source>
        <tissue evidence="10">Roots</tissue>
    </source>
</reference>
<protein>
    <recommendedName>
        <fullName evidence="9">CRAL-TRIO domain-containing protein</fullName>
    </recommendedName>
</protein>
<keyword evidence="7" id="KW-0175">Coiled coil</keyword>
<dbReference type="SUPFAM" id="SSF52087">
    <property type="entry name" value="CRAL/TRIO domain"/>
    <property type="match status" value="1"/>
</dbReference>
<dbReference type="Pfam" id="PF00650">
    <property type="entry name" value="CRAL_TRIO"/>
    <property type="match status" value="1"/>
</dbReference>
<dbReference type="AlphaFoldDB" id="A0AAN7JFE6"/>
<proteinExistence type="inferred from homology"/>
<dbReference type="InterPro" id="IPR036865">
    <property type="entry name" value="CRAL-TRIO_dom_sf"/>
</dbReference>
<keyword evidence="3" id="KW-0472">Membrane</keyword>
<keyword evidence="4" id="KW-0813">Transport</keyword>
<dbReference type="GO" id="GO:0000139">
    <property type="term" value="C:Golgi membrane"/>
    <property type="evidence" value="ECO:0007669"/>
    <property type="project" value="UniProtKB-SubCell"/>
</dbReference>
<evidence type="ECO:0000256" key="7">
    <source>
        <dbReference type="SAM" id="Coils"/>
    </source>
</evidence>
<keyword evidence="4" id="KW-0653">Protein transport</keyword>
<evidence type="ECO:0000259" key="9">
    <source>
        <dbReference type="PROSITE" id="PS50191"/>
    </source>
</evidence>
<dbReference type="PRINTS" id="PR00180">
    <property type="entry name" value="CRETINALDHBP"/>
</dbReference>
<dbReference type="InterPro" id="IPR051026">
    <property type="entry name" value="PI/PC_transfer"/>
</dbReference>
<sequence length="522" mass="59789">MDWPTRPLSHESQQAIWASLSACEMDWPTRHRDTTPLTRFDLNLQAIKNLSVKCLASRKLEFLKGIRMDGWWKKEKEGRNNCKSMEGDWSIAISGGTEPVKRSSKPVKLQPDMGNSTKSNHPPIESHHVLAPKRQEQKSPSSAGLGMKSRLMSYPLRLKETMKKIGRSQSMKAVLEGVPEPKDEQLVESFRELLLLEGHLHGKHIDYHTLLRFLRMRDFDFSKAKEMFVNYLKWREDYRVDAIPKEFKYEEHAEVKKCYPHGFHGVDKWGRPVYVERIGMVDLNTLLQVTTIERFVKYHVSEQEKTLNLRYPACSIAAKRHIASTTSILDVKGVGVSNFSKPARFLFLEIQKIDSSYYPETMNRLFIVNAGSGFRMLWKALKAFLDARTLAKIHVLGGNYISELLEVIDPSNLPSFLGGNCTCSDYGDCLQSDKGPWNNPEIVEIVEAMSTREENDNVEDLMEETAKQKSQELVQIKYGEKIRFLEDALSDMKMKLEALEASVGNTKMVLSGLLQDIEDLRI</sequence>
<keyword evidence="3" id="KW-1003">Cell membrane</keyword>
<evidence type="ECO:0000313" key="11">
    <source>
        <dbReference type="Proteomes" id="UP001345219"/>
    </source>
</evidence>
<dbReference type="Gene3D" id="3.40.525.10">
    <property type="entry name" value="CRAL-TRIO lipid binding domain"/>
    <property type="match status" value="1"/>
</dbReference>
<dbReference type="InterPro" id="IPR001251">
    <property type="entry name" value="CRAL-TRIO_dom"/>
</dbReference>
<dbReference type="CDD" id="cd00170">
    <property type="entry name" value="SEC14"/>
    <property type="match status" value="1"/>
</dbReference>
<dbReference type="Pfam" id="PF03765">
    <property type="entry name" value="CRAL_TRIO_N"/>
    <property type="match status" value="1"/>
</dbReference>
<keyword evidence="11" id="KW-1185">Reference proteome</keyword>
<feature type="domain" description="CRAL-TRIO" evidence="9">
    <location>
        <begin position="251"/>
        <end position="425"/>
    </location>
</feature>
<name>A0AAN7JFE6_9MYRT</name>
<feature type="compositionally biased region" description="Basic and acidic residues" evidence="8">
    <location>
        <begin position="124"/>
        <end position="137"/>
    </location>
</feature>
<dbReference type="GO" id="GO:0015031">
    <property type="term" value="P:protein transport"/>
    <property type="evidence" value="ECO:0007669"/>
    <property type="project" value="UniProtKB-KW"/>
</dbReference>
<dbReference type="PANTHER" id="PTHR45657">
    <property type="entry name" value="CRAL-TRIO DOMAIN-CONTAINING PROTEIN YKL091C-RELATED"/>
    <property type="match status" value="1"/>
</dbReference>
<dbReference type="GO" id="GO:0005886">
    <property type="term" value="C:plasma membrane"/>
    <property type="evidence" value="ECO:0007669"/>
    <property type="project" value="UniProtKB-SubCell"/>
</dbReference>
<dbReference type="EMBL" id="JAXIOK010000024">
    <property type="protein sequence ID" value="KAK4740812.1"/>
    <property type="molecule type" value="Genomic_DNA"/>
</dbReference>
<gene>
    <name evidence="10" type="ORF">SAY87_024400</name>
</gene>
<evidence type="ECO:0000256" key="8">
    <source>
        <dbReference type="SAM" id="MobiDB-lite"/>
    </source>
</evidence>
<dbReference type="SUPFAM" id="SSF46938">
    <property type="entry name" value="CRAL/TRIO N-terminal domain"/>
    <property type="match status" value="1"/>
</dbReference>
<evidence type="ECO:0000256" key="5">
    <source>
        <dbReference type="ARBA" id="ARBA00023034"/>
    </source>
</evidence>
<dbReference type="SMART" id="SM00516">
    <property type="entry name" value="SEC14"/>
    <property type="match status" value="1"/>
</dbReference>
<feature type="region of interest" description="Disordered" evidence="8">
    <location>
        <begin position="93"/>
        <end position="146"/>
    </location>
</feature>